<feature type="coiled-coil region" evidence="8">
    <location>
        <begin position="67"/>
        <end position="141"/>
    </location>
</feature>
<feature type="compositionally biased region" description="Acidic residues" evidence="9">
    <location>
        <begin position="241"/>
        <end position="252"/>
    </location>
</feature>
<evidence type="ECO:0000256" key="9">
    <source>
        <dbReference type="SAM" id="MobiDB-lite"/>
    </source>
</evidence>
<dbReference type="PANTHER" id="PTHR33911">
    <property type="entry name" value="RRNA-PROCESSING PROTEIN EFG1"/>
    <property type="match status" value="1"/>
</dbReference>
<feature type="compositionally biased region" description="Basic residues" evidence="9">
    <location>
        <begin position="19"/>
        <end position="30"/>
    </location>
</feature>
<keyword evidence="11" id="KW-1185">Reference proteome</keyword>
<dbReference type="InterPro" id="IPR050786">
    <property type="entry name" value="EFG1_rRNA-proc"/>
</dbReference>
<dbReference type="GO" id="GO:0000462">
    <property type="term" value="P:maturation of SSU-rRNA from tricistronic rRNA transcript (SSU-rRNA, 5.8S rRNA, LSU-rRNA)"/>
    <property type="evidence" value="ECO:0007669"/>
    <property type="project" value="TreeGrafter"/>
</dbReference>
<evidence type="ECO:0000313" key="10">
    <source>
        <dbReference type="EMBL" id="PPQ64544.1"/>
    </source>
</evidence>
<comment type="similarity">
    <text evidence="2">Belongs to the EFG1 family.</text>
</comment>
<proteinExistence type="inferred from homology"/>
<evidence type="ECO:0000313" key="11">
    <source>
        <dbReference type="Proteomes" id="UP000284842"/>
    </source>
</evidence>
<feature type="region of interest" description="Disordered" evidence="9">
    <location>
        <begin position="1"/>
        <end position="46"/>
    </location>
</feature>
<evidence type="ECO:0000256" key="7">
    <source>
        <dbReference type="ARBA" id="ARBA00023242"/>
    </source>
</evidence>
<evidence type="ECO:0000256" key="2">
    <source>
        <dbReference type="ARBA" id="ARBA00006916"/>
    </source>
</evidence>
<gene>
    <name evidence="10" type="ORF">CVT24_008446</name>
</gene>
<feature type="compositionally biased region" description="Basic and acidic residues" evidence="9">
    <location>
        <begin position="174"/>
        <end position="193"/>
    </location>
</feature>
<dbReference type="InterPro" id="IPR019310">
    <property type="entry name" value="Efg1"/>
</dbReference>
<dbReference type="Pfam" id="PF10153">
    <property type="entry name" value="Efg1"/>
    <property type="match status" value="1"/>
</dbReference>
<accession>A0A409VBY2</accession>
<dbReference type="InParanoid" id="A0A409VBY2"/>
<feature type="compositionally biased region" description="Basic and acidic residues" evidence="9">
    <location>
        <begin position="230"/>
        <end position="240"/>
    </location>
</feature>
<sequence>MPVSRTNHSQNAEASSSKPRNKFTHHKKSRSRDDHEPTAAPGVQKIKAALRQTRRLLAKDKLDAKVRVETERRLKTLEADLHQAEQANKARAMATRYHKVKFFERQKVTRKLKQVQKQIESAEDESQKKTLESTLQELRIDLNYIFHYPQAKKYISLFPPEVRKGETIAAPTPDAEKTAREREEVRKWIREQMDQGNIPAKPELHQSSQRNNSQNKAWLQPGATNTAHQKAQEAEEKDAFFGDDDEEDEEGS</sequence>
<dbReference type="OrthoDB" id="47732at2759"/>
<feature type="compositionally biased region" description="Polar residues" evidence="9">
    <location>
        <begin position="205"/>
        <end position="229"/>
    </location>
</feature>
<organism evidence="10 11">
    <name type="scientific">Panaeolus cyanescens</name>
    <dbReference type="NCBI Taxonomy" id="181874"/>
    <lineage>
        <taxon>Eukaryota</taxon>
        <taxon>Fungi</taxon>
        <taxon>Dikarya</taxon>
        <taxon>Basidiomycota</taxon>
        <taxon>Agaricomycotina</taxon>
        <taxon>Agaricomycetes</taxon>
        <taxon>Agaricomycetidae</taxon>
        <taxon>Agaricales</taxon>
        <taxon>Agaricineae</taxon>
        <taxon>Galeropsidaceae</taxon>
        <taxon>Panaeolus</taxon>
    </lineage>
</organism>
<evidence type="ECO:0000256" key="4">
    <source>
        <dbReference type="ARBA" id="ARBA00019827"/>
    </source>
</evidence>
<comment type="caution">
    <text evidence="10">The sequence shown here is derived from an EMBL/GenBank/DDBJ whole genome shotgun (WGS) entry which is preliminary data.</text>
</comment>
<dbReference type="GO" id="GO:0005730">
    <property type="term" value="C:nucleolus"/>
    <property type="evidence" value="ECO:0007669"/>
    <property type="project" value="UniProtKB-SubCell"/>
</dbReference>
<reference evidence="10 11" key="1">
    <citation type="journal article" date="2018" name="Evol. Lett.">
        <title>Horizontal gene cluster transfer increased hallucinogenic mushroom diversity.</title>
        <authorList>
            <person name="Reynolds H.T."/>
            <person name="Vijayakumar V."/>
            <person name="Gluck-Thaler E."/>
            <person name="Korotkin H.B."/>
            <person name="Matheny P.B."/>
            <person name="Slot J.C."/>
        </authorList>
    </citation>
    <scope>NUCLEOTIDE SEQUENCE [LARGE SCALE GENOMIC DNA]</scope>
    <source>
        <strain evidence="10 11">2629</strain>
    </source>
</reference>
<evidence type="ECO:0000256" key="6">
    <source>
        <dbReference type="ARBA" id="ARBA00023054"/>
    </source>
</evidence>
<dbReference type="GO" id="GO:0030688">
    <property type="term" value="C:preribosome, small subunit precursor"/>
    <property type="evidence" value="ECO:0007669"/>
    <property type="project" value="TreeGrafter"/>
</dbReference>
<evidence type="ECO:0000256" key="3">
    <source>
        <dbReference type="ARBA" id="ARBA00018689"/>
    </source>
</evidence>
<name>A0A409VBY2_9AGAR</name>
<keyword evidence="5" id="KW-0698">rRNA processing</keyword>
<dbReference type="EMBL" id="NHTK01006085">
    <property type="protein sequence ID" value="PPQ64544.1"/>
    <property type="molecule type" value="Genomic_DNA"/>
</dbReference>
<keyword evidence="7" id="KW-0539">Nucleus</keyword>
<feature type="region of interest" description="Disordered" evidence="9">
    <location>
        <begin position="170"/>
        <end position="252"/>
    </location>
</feature>
<comment type="subcellular location">
    <subcellularLocation>
        <location evidence="1">Nucleus</location>
        <location evidence="1">Nucleolus</location>
    </subcellularLocation>
</comment>
<evidence type="ECO:0000256" key="5">
    <source>
        <dbReference type="ARBA" id="ARBA00022552"/>
    </source>
</evidence>
<dbReference type="AlphaFoldDB" id="A0A409VBY2"/>
<dbReference type="Proteomes" id="UP000284842">
    <property type="component" value="Unassembled WGS sequence"/>
</dbReference>
<keyword evidence="6 8" id="KW-0175">Coiled coil</keyword>
<dbReference type="STRING" id="181874.A0A409VBY2"/>
<evidence type="ECO:0000256" key="8">
    <source>
        <dbReference type="SAM" id="Coils"/>
    </source>
</evidence>
<dbReference type="PANTHER" id="PTHR33911:SF1">
    <property type="entry name" value="RRNA-PROCESSING PROTEIN EFG1"/>
    <property type="match status" value="1"/>
</dbReference>
<feature type="compositionally biased region" description="Polar residues" evidence="9">
    <location>
        <begin position="1"/>
        <end position="18"/>
    </location>
</feature>
<protein>
    <recommendedName>
        <fullName evidence="3">rRNA-processing protein EFG1</fullName>
    </recommendedName>
    <alternativeName>
        <fullName evidence="4">rRNA-processing protein efg1</fullName>
    </alternativeName>
</protein>
<dbReference type="FunCoup" id="A0A409VBY2">
    <property type="interactions" value="31"/>
</dbReference>
<evidence type="ECO:0000256" key="1">
    <source>
        <dbReference type="ARBA" id="ARBA00004604"/>
    </source>
</evidence>